<evidence type="ECO:0000256" key="3">
    <source>
        <dbReference type="ARBA" id="ARBA00023163"/>
    </source>
</evidence>
<dbReference type="Proteomes" id="UP000618795">
    <property type="component" value="Unassembled WGS sequence"/>
</dbReference>
<keyword evidence="3" id="KW-0804">Transcription</keyword>
<dbReference type="PANTHER" id="PTHR47506">
    <property type="entry name" value="TRANSCRIPTIONAL REGULATORY PROTEIN"/>
    <property type="match status" value="1"/>
</dbReference>
<dbReference type="PROSITE" id="PS50977">
    <property type="entry name" value="HTH_TETR_2"/>
    <property type="match status" value="1"/>
</dbReference>
<keyword evidence="2 4" id="KW-0238">DNA-binding</keyword>
<dbReference type="GO" id="GO:0003677">
    <property type="term" value="F:DNA binding"/>
    <property type="evidence" value="ECO:0007669"/>
    <property type="project" value="UniProtKB-UniRule"/>
</dbReference>
<proteinExistence type="predicted"/>
<protein>
    <submittedName>
        <fullName evidence="6">TetR family transcriptional regulator</fullName>
    </submittedName>
</protein>
<evidence type="ECO:0000256" key="4">
    <source>
        <dbReference type="PROSITE-ProRule" id="PRU00335"/>
    </source>
</evidence>
<evidence type="ECO:0000313" key="6">
    <source>
        <dbReference type="EMBL" id="GGU92632.1"/>
    </source>
</evidence>
<evidence type="ECO:0000259" key="5">
    <source>
        <dbReference type="PROSITE" id="PS50977"/>
    </source>
</evidence>
<dbReference type="InterPro" id="IPR001647">
    <property type="entry name" value="HTH_TetR"/>
</dbReference>
<dbReference type="EMBL" id="BMTD01000005">
    <property type="protein sequence ID" value="GGU92632.1"/>
    <property type="molecule type" value="Genomic_DNA"/>
</dbReference>
<dbReference type="InterPro" id="IPR009057">
    <property type="entry name" value="Homeodomain-like_sf"/>
</dbReference>
<organism evidence="6 7">
    <name type="scientific">Streptomyces filipinensis</name>
    <dbReference type="NCBI Taxonomy" id="66887"/>
    <lineage>
        <taxon>Bacteria</taxon>
        <taxon>Bacillati</taxon>
        <taxon>Actinomycetota</taxon>
        <taxon>Actinomycetes</taxon>
        <taxon>Kitasatosporales</taxon>
        <taxon>Streptomycetaceae</taxon>
        <taxon>Streptomyces</taxon>
    </lineage>
</organism>
<evidence type="ECO:0000256" key="1">
    <source>
        <dbReference type="ARBA" id="ARBA00023015"/>
    </source>
</evidence>
<comment type="caution">
    <text evidence="6">The sequence shown here is derived from an EMBL/GenBank/DDBJ whole genome shotgun (WGS) entry which is preliminary data.</text>
</comment>
<reference evidence="6" key="2">
    <citation type="submission" date="2020-09" db="EMBL/GenBank/DDBJ databases">
        <authorList>
            <person name="Sun Q."/>
            <person name="Ohkuma M."/>
        </authorList>
    </citation>
    <scope>NUCLEOTIDE SEQUENCE</scope>
    <source>
        <strain evidence="6">JCM 4369</strain>
    </source>
</reference>
<sequence>MPRTARFSRDDWAEAAFLVLCDSGPAAVAVEPVAARLGASKSSFYWLFENRQSLLEAALERWEQHQTAAVHAALSAVTDPAERLRMLVRHAHTATQGADLALRLLTESADPVVRPVVERVTRRRLAIIEAAFAELGRPADQARHFASMTYAAYLGLAALRRVDAAPADHEEYIADLLAAFGVAP</sequence>
<keyword evidence="1" id="KW-0805">Transcription regulation</keyword>
<dbReference type="Pfam" id="PF00440">
    <property type="entry name" value="TetR_N"/>
    <property type="match status" value="1"/>
</dbReference>
<dbReference type="SUPFAM" id="SSF46689">
    <property type="entry name" value="Homeodomain-like"/>
    <property type="match status" value="1"/>
</dbReference>
<dbReference type="Gene3D" id="1.10.357.10">
    <property type="entry name" value="Tetracycline Repressor, domain 2"/>
    <property type="match status" value="1"/>
</dbReference>
<evidence type="ECO:0000256" key="2">
    <source>
        <dbReference type="ARBA" id="ARBA00023125"/>
    </source>
</evidence>
<dbReference type="PANTHER" id="PTHR47506:SF1">
    <property type="entry name" value="HTH-TYPE TRANSCRIPTIONAL REGULATOR YJDC"/>
    <property type="match status" value="1"/>
</dbReference>
<keyword evidence="7" id="KW-1185">Reference proteome</keyword>
<dbReference type="RefSeq" id="WP_191873923.1">
    <property type="nucleotide sequence ID" value="NZ_BMTD01000005.1"/>
</dbReference>
<evidence type="ECO:0000313" key="7">
    <source>
        <dbReference type="Proteomes" id="UP000618795"/>
    </source>
</evidence>
<gene>
    <name evidence="6" type="ORF">GCM10010260_29180</name>
</gene>
<dbReference type="AlphaFoldDB" id="A0A918MAH4"/>
<feature type="DNA-binding region" description="H-T-H motif" evidence="4">
    <location>
        <begin position="29"/>
        <end position="48"/>
    </location>
</feature>
<feature type="domain" description="HTH tetR-type" evidence="5">
    <location>
        <begin position="6"/>
        <end position="66"/>
    </location>
</feature>
<accession>A0A918MAH4</accession>
<name>A0A918MAH4_9ACTN</name>
<reference evidence="6" key="1">
    <citation type="journal article" date="2014" name="Int. J. Syst. Evol. Microbiol.">
        <title>Complete genome sequence of Corynebacterium casei LMG S-19264T (=DSM 44701T), isolated from a smear-ripened cheese.</title>
        <authorList>
            <consortium name="US DOE Joint Genome Institute (JGI-PGF)"/>
            <person name="Walter F."/>
            <person name="Albersmeier A."/>
            <person name="Kalinowski J."/>
            <person name="Ruckert C."/>
        </authorList>
    </citation>
    <scope>NUCLEOTIDE SEQUENCE</scope>
    <source>
        <strain evidence="6">JCM 4369</strain>
    </source>
</reference>